<evidence type="ECO:0000313" key="2">
    <source>
        <dbReference type="Proteomes" id="UP000075243"/>
    </source>
</evidence>
<protein>
    <submittedName>
        <fullName evidence="1">Uncharacterized protein</fullName>
    </submittedName>
</protein>
<keyword evidence="2" id="KW-1185">Reference proteome</keyword>
<organism evidence="1 2">
    <name type="scientific">Cajanus cajan</name>
    <name type="common">Pigeon pea</name>
    <name type="synonym">Cajanus indicus</name>
    <dbReference type="NCBI Taxonomy" id="3821"/>
    <lineage>
        <taxon>Eukaryota</taxon>
        <taxon>Viridiplantae</taxon>
        <taxon>Streptophyta</taxon>
        <taxon>Embryophyta</taxon>
        <taxon>Tracheophyta</taxon>
        <taxon>Spermatophyta</taxon>
        <taxon>Magnoliopsida</taxon>
        <taxon>eudicotyledons</taxon>
        <taxon>Gunneridae</taxon>
        <taxon>Pentapetalae</taxon>
        <taxon>rosids</taxon>
        <taxon>fabids</taxon>
        <taxon>Fabales</taxon>
        <taxon>Fabaceae</taxon>
        <taxon>Papilionoideae</taxon>
        <taxon>50 kb inversion clade</taxon>
        <taxon>NPAAA clade</taxon>
        <taxon>indigoferoid/millettioid clade</taxon>
        <taxon>Phaseoleae</taxon>
        <taxon>Cajanus</taxon>
    </lineage>
</organism>
<reference evidence="1 2" key="1">
    <citation type="journal article" date="2012" name="Nat. Biotechnol.">
        <title>Draft genome sequence of pigeonpea (Cajanus cajan), an orphan legume crop of resource-poor farmers.</title>
        <authorList>
            <person name="Varshney R.K."/>
            <person name="Chen W."/>
            <person name="Li Y."/>
            <person name="Bharti A.K."/>
            <person name="Saxena R.K."/>
            <person name="Schlueter J.A."/>
            <person name="Donoghue M.T."/>
            <person name="Azam S."/>
            <person name="Fan G."/>
            <person name="Whaley A.M."/>
            <person name="Farmer A.D."/>
            <person name="Sheridan J."/>
            <person name="Iwata A."/>
            <person name="Tuteja R."/>
            <person name="Penmetsa R.V."/>
            <person name="Wu W."/>
            <person name="Upadhyaya H.D."/>
            <person name="Yang S.P."/>
            <person name="Shah T."/>
            <person name="Saxena K.B."/>
            <person name="Michael T."/>
            <person name="McCombie W.R."/>
            <person name="Yang B."/>
            <person name="Zhang G."/>
            <person name="Yang H."/>
            <person name="Wang J."/>
            <person name="Spillane C."/>
            <person name="Cook D.R."/>
            <person name="May G.D."/>
            <person name="Xu X."/>
            <person name="Jackson S.A."/>
        </authorList>
    </citation>
    <scope>NUCLEOTIDE SEQUENCE [LARGE SCALE GENOMIC DNA]</scope>
    <source>
        <strain evidence="2">cv. Asha</strain>
    </source>
</reference>
<name>A0A151TGA5_CAJCA</name>
<evidence type="ECO:0000313" key="1">
    <source>
        <dbReference type="EMBL" id="KYP66081.1"/>
    </source>
</evidence>
<feature type="non-terminal residue" evidence="1">
    <location>
        <position position="1"/>
    </location>
</feature>
<dbReference type="AlphaFoldDB" id="A0A151TGA5"/>
<gene>
    <name evidence="1" type="ORF">KK1_012365</name>
</gene>
<accession>A0A151TGA5</accession>
<proteinExistence type="predicted"/>
<dbReference type="EMBL" id="CM003608">
    <property type="protein sequence ID" value="KYP66081.1"/>
    <property type="molecule type" value="Genomic_DNA"/>
</dbReference>
<dbReference type="Proteomes" id="UP000075243">
    <property type="component" value="Chromosome 6"/>
</dbReference>
<sequence length="63" mass="7286">YLGFSMQHKRVCTSLYKGVLEKVNKRLSGWKASQTITFAQYAITTLYLYTMQTILLSRGYVTI</sequence>
<dbReference type="Gramene" id="C.cajan_11996.t">
    <property type="protein sequence ID" value="C.cajan_11996.t.cds1"/>
    <property type="gene ID" value="C.cajan_11996"/>
</dbReference>